<keyword evidence="10" id="KW-1185">Reference proteome</keyword>
<dbReference type="Gene3D" id="1.10.760.10">
    <property type="entry name" value="Cytochrome c-like domain"/>
    <property type="match status" value="1"/>
</dbReference>
<evidence type="ECO:0000313" key="9">
    <source>
        <dbReference type="EMBL" id="MCL6282394.1"/>
    </source>
</evidence>
<evidence type="ECO:0000256" key="3">
    <source>
        <dbReference type="ARBA" id="ARBA00022723"/>
    </source>
</evidence>
<dbReference type="RefSeq" id="WP_249706544.1">
    <property type="nucleotide sequence ID" value="NZ_JAMFMB010000002.1"/>
</dbReference>
<dbReference type="InterPro" id="IPR036909">
    <property type="entry name" value="Cyt_c-like_dom_sf"/>
</dbReference>
<evidence type="ECO:0000256" key="2">
    <source>
        <dbReference type="ARBA" id="ARBA00022617"/>
    </source>
</evidence>
<feature type="chain" id="PRO_5045720171" evidence="7">
    <location>
        <begin position="21"/>
        <end position="137"/>
    </location>
</feature>
<evidence type="ECO:0000256" key="4">
    <source>
        <dbReference type="ARBA" id="ARBA00022982"/>
    </source>
</evidence>
<feature type="signal peptide" evidence="7">
    <location>
        <begin position="1"/>
        <end position="20"/>
    </location>
</feature>
<gene>
    <name evidence="9" type="ORF">M3P21_02535</name>
</gene>
<dbReference type="PROSITE" id="PS51007">
    <property type="entry name" value="CYTC"/>
    <property type="match status" value="1"/>
</dbReference>
<dbReference type="InterPro" id="IPR009056">
    <property type="entry name" value="Cyt_c-like_dom"/>
</dbReference>
<feature type="domain" description="Cytochrome c" evidence="8">
    <location>
        <begin position="22"/>
        <end position="137"/>
    </location>
</feature>
<dbReference type="Proteomes" id="UP001203880">
    <property type="component" value="Unassembled WGS sequence"/>
</dbReference>
<comment type="caution">
    <text evidence="9">The sequence shown here is derived from an EMBL/GenBank/DDBJ whole genome shotgun (WGS) entry which is preliminary data.</text>
</comment>
<keyword evidence="4" id="KW-0249">Electron transport</keyword>
<dbReference type="InterPro" id="IPR002327">
    <property type="entry name" value="Cyt_c_1A/1B"/>
</dbReference>
<evidence type="ECO:0000256" key="7">
    <source>
        <dbReference type="SAM" id="SignalP"/>
    </source>
</evidence>
<sequence>MKYSIHAAIAALMLATPALAEGDAEAGKKAFNKCKACHTIVSASDEVIVKGGKTGPNLYGIIGRTAGTEEGYKYGPSIVAAGEAGLVWDEATFVEYTTDPKKFLQTYLDDPKAKSKMTFKLKKGGEDIYAFLASVAE</sequence>
<evidence type="ECO:0000256" key="6">
    <source>
        <dbReference type="PROSITE-ProRule" id="PRU00433"/>
    </source>
</evidence>
<organism evidence="9 10">
    <name type="scientific">Ruegeria spongiae</name>
    <dbReference type="NCBI Taxonomy" id="2942209"/>
    <lineage>
        <taxon>Bacteria</taxon>
        <taxon>Pseudomonadati</taxon>
        <taxon>Pseudomonadota</taxon>
        <taxon>Alphaproteobacteria</taxon>
        <taxon>Rhodobacterales</taxon>
        <taxon>Roseobacteraceae</taxon>
        <taxon>Ruegeria</taxon>
    </lineage>
</organism>
<proteinExistence type="predicted"/>
<protein>
    <submittedName>
        <fullName evidence="9">C-type cytochrome</fullName>
    </submittedName>
</protein>
<evidence type="ECO:0000313" key="10">
    <source>
        <dbReference type="Proteomes" id="UP001203880"/>
    </source>
</evidence>
<evidence type="ECO:0000256" key="5">
    <source>
        <dbReference type="ARBA" id="ARBA00023004"/>
    </source>
</evidence>
<keyword evidence="3 6" id="KW-0479">Metal-binding</keyword>
<evidence type="ECO:0000259" key="8">
    <source>
        <dbReference type="PROSITE" id="PS51007"/>
    </source>
</evidence>
<dbReference type="PANTHER" id="PTHR11961">
    <property type="entry name" value="CYTOCHROME C"/>
    <property type="match status" value="1"/>
</dbReference>
<keyword evidence="7" id="KW-0732">Signal</keyword>
<dbReference type="EMBL" id="JAMFMB010000002">
    <property type="protein sequence ID" value="MCL6282394.1"/>
    <property type="molecule type" value="Genomic_DNA"/>
</dbReference>
<accession>A0ABT0Q0C5</accession>
<keyword evidence="2 6" id="KW-0349">Heme</keyword>
<evidence type="ECO:0000256" key="1">
    <source>
        <dbReference type="ARBA" id="ARBA00022448"/>
    </source>
</evidence>
<reference evidence="9" key="1">
    <citation type="submission" date="2022-05" db="EMBL/GenBank/DDBJ databases">
        <authorList>
            <person name="Park J.-S."/>
        </authorList>
    </citation>
    <scope>NUCLEOTIDE SEQUENCE</scope>
    <source>
        <strain evidence="9">2012CJ41-6</strain>
    </source>
</reference>
<dbReference type="SUPFAM" id="SSF46626">
    <property type="entry name" value="Cytochrome c"/>
    <property type="match status" value="1"/>
</dbReference>
<keyword evidence="5 6" id="KW-0408">Iron</keyword>
<name>A0ABT0Q0C5_9RHOB</name>
<keyword evidence="1" id="KW-0813">Transport</keyword>